<keyword evidence="6 9" id="KW-1133">Transmembrane helix</keyword>
<feature type="domain" description="ABC transmembrane type-1" evidence="11">
    <location>
        <begin position="79"/>
        <end position="267"/>
    </location>
</feature>
<feature type="transmembrane region" description="Helical" evidence="9">
    <location>
        <begin position="28"/>
        <end position="49"/>
    </location>
</feature>
<feature type="transmembrane region" description="Helical" evidence="9">
    <location>
        <begin position="149"/>
        <end position="172"/>
    </location>
</feature>
<evidence type="ECO:0000256" key="3">
    <source>
        <dbReference type="ARBA" id="ARBA00022448"/>
    </source>
</evidence>
<evidence type="ECO:0000256" key="5">
    <source>
        <dbReference type="ARBA" id="ARBA00022692"/>
    </source>
</evidence>
<evidence type="ECO:0000256" key="10">
    <source>
        <dbReference type="SAM" id="MobiDB-lite"/>
    </source>
</evidence>
<evidence type="ECO:0000256" key="6">
    <source>
        <dbReference type="ARBA" id="ARBA00022989"/>
    </source>
</evidence>
<comment type="function">
    <text evidence="8">Probably part of an ABC transporter complex. Probably responsible for the translocation of the substrate across the membrane.</text>
</comment>
<comment type="caution">
    <text evidence="12">The sequence shown here is derived from an EMBL/GenBank/DDBJ whole genome shotgun (WGS) entry which is preliminary data.</text>
</comment>
<dbReference type="GO" id="GO:0010438">
    <property type="term" value="P:cellular response to sulfur starvation"/>
    <property type="evidence" value="ECO:0007669"/>
    <property type="project" value="TreeGrafter"/>
</dbReference>
<sequence>MAEHSATAEALATRDQAQERPAAQGGRLTLGWTIGLIVPAVLLLAWQLAAGQQWIEADLLPAPVTIAQTFWAMAQDGSLANDILVTVYRLALGFVFGTVAGTVAGMATGAMPFARRLLDPTLQALRSVPSLAWVPLFILWFGIADTSKVILIAVGVFFPVYLNLMAAIAGVDRKLIEVGRVHDYGRLRLMLRIQLPAAMPLYLTGIRGGLGLGWMFIASAEMMGANNGLGFILTNGEEVGRPDQIIVAILAFAVLGKTTDWIVARLAARLTGWQDKLSAESGA</sequence>
<dbReference type="SUPFAM" id="SSF161098">
    <property type="entry name" value="MetI-like"/>
    <property type="match status" value="1"/>
</dbReference>
<dbReference type="AlphaFoldDB" id="A0A963YSK2"/>
<dbReference type="Proteomes" id="UP000708298">
    <property type="component" value="Unassembled WGS sequence"/>
</dbReference>
<feature type="region of interest" description="Disordered" evidence="10">
    <location>
        <begin position="1"/>
        <end position="20"/>
    </location>
</feature>
<gene>
    <name evidence="12" type="ORF">ASILVAE211_10740</name>
</gene>
<comment type="similarity">
    <text evidence="2 9">Belongs to the binding-protein-dependent transport system permease family.</text>
</comment>
<reference evidence="12" key="1">
    <citation type="journal article" date="2021" name="Microorganisms">
        <title>Acidisoma silvae sp. nov. and Acidisomacellulosilytica sp. nov., Two Acidophilic Bacteria Isolated from Decaying Wood, Hydrolyzing Cellulose and Producing Poly-3-hydroxybutyrate.</title>
        <authorList>
            <person name="Mieszkin S."/>
            <person name="Pouder E."/>
            <person name="Uroz S."/>
            <person name="Simon-Colin C."/>
            <person name="Alain K."/>
        </authorList>
    </citation>
    <scope>NUCLEOTIDE SEQUENCE</scope>
    <source>
        <strain evidence="12">HW T2.11</strain>
    </source>
</reference>
<evidence type="ECO:0000259" key="11">
    <source>
        <dbReference type="PROSITE" id="PS50928"/>
    </source>
</evidence>
<evidence type="ECO:0000313" key="12">
    <source>
        <dbReference type="EMBL" id="MCB8875660.1"/>
    </source>
</evidence>
<dbReference type="PROSITE" id="PS50928">
    <property type="entry name" value="ABC_TM1"/>
    <property type="match status" value="1"/>
</dbReference>
<evidence type="ECO:0000256" key="8">
    <source>
        <dbReference type="ARBA" id="ARBA00056719"/>
    </source>
</evidence>
<evidence type="ECO:0000256" key="4">
    <source>
        <dbReference type="ARBA" id="ARBA00022475"/>
    </source>
</evidence>
<keyword evidence="5 9" id="KW-0812">Transmembrane</keyword>
<keyword evidence="13" id="KW-1185">Reference proteome</keyword>
<organism evidence="12 13">
    <name type="scientific">Acidisoma silvae</name>
    <dbReference type="NCBI Taxonomy" id="2802396"/>
    <lineage>
        <taxon>Bacteria</taxon>
        <taxon>Pseudomonadati</taxon>
        <taxon>Pseudomonadota</taxon>
        <taxon>Alphaproteobacteria</taxon>
        <taxon>Acetobacterales</taxon>
        <taxon>Acidocellaceae</taxon>
        <taxon>Acidisoma</taxon>
    </lineage>
</organism>
<proteinExistence type="inferred from homology"/>
<evidence type="ECO:0000256" key="1">
    <source>
        <dbReference type="ARBA" id="ARBA00004651"/>
    </source>
</evidence>
<evidence type="ECO:0000256" key="9">
    <source>
        <dbReference type="RuleBase" id="RU363032"/>
    </source>
</evidence>
<dbReference type="Pfam" id="PF00528">
    <property type="entry name" value="BPD_transp_1"/>
    <property type="match status" value="1"/>
</dbReference>
<feature type="transmembrane region" description="Helical" evidence="9">
    <location>
        <begin position="245"/>
        <end position="268"/>
    </location>
</feature>
<protein>
    <submittedName>
        <fullName evidence="12">ABC transporter permease</fullName>
    </submittedName>
</protein>
<evidence type="ECO:0000256" key="7">
    <source>
        <dbReference type="ARBA" id="ARBA00023136"/>
    </source>
</evidence>
<dbReference type="EMBL" id="JAESVB010000004">
    <property type="protein sequence ID" value="MCB8875660.1"/>
    <property type="molecule type" value="Genomic_DNA"/>
</dbReference>
<dbReference type="PANTHER" id="PTHR30151:SF39">
    <property type="entry name" value="ABC TRANSPORTER PERMEASE PROTEIN"/>
    <property type="match status" value="1"/>
</dbReference>
<reference evidence="12" key="2">
    <citation type="submission" date="2021-01" db="EMBL/GenBank/DDBJ databases">
        <authorList>
            <person name="Mieszkin S."/>
            <person name="Pouder E."/>
            <person name="Alain K."/>
        </authorList>
    </citation>
    <scope>NUCLEOTIDE SEQUENCE</scope>
    <source>
        <strain evidence="12">HW T2.11</strain>
    </source>
</reference>
<dbReference type="PANTHER" id="PTHR30151">
    <property type="entry name" value="ALKANE SULFONATE ABC TRANSPORTER-RELATED, MEMBRANE SUBUNIT"/>
    <property type="match status" value="1"/>
</dbReference>
<dbReference type="GO" id="GO:0042918">
    <property type="term" value="P:alkanesulfonate transmembrane transport"/>
    <property type="evidence" value="ECO:0007669"/>
    <property type="project" value="UniProtKB-ARBA"/>
</dbReference>
<evidence type="ECO:0000313" key="13">
    <source>
        <dbReference type="Proteomes" id="UP000708298"/>
    </source>
</evidence>
<comment type="subcellular location">
    <subcellularLocation>
        <location evidence="1 9">Cell membrane</location>
        <topology evidence="1 9">Multi-pass membrane protein</topology>
    </subcellularLocation>
</comment>
<dbReference type="CDD" id="cd06261">
    <property type="entry name" value="TM_PBP2"/>
    <property type="match status" value="1"/>
</dbReference>
<dbReference type="Gene3D" id="1.10.3720.10">
    <property type="entry name" value="MetI-like"/>
    <property type="match status" value="1"/>
</dbReference>
<accession>A0A963YSK2</accession>
<dbReference type="GO" id="GO:0005886">
    <property type="term" value="C:plasma membrane"/>
    <property type="evidence" value="ECO:0007669"/>
    <property type="project" value="UniProtKB-SubCell"/>
</dbReference>
<keyword evidence="4" id="KW-1003">Cell membrane</keyword>
<feature type="transmembrane region" description="Helical" evidence="9">
    <location>
        <begin position="125"/>
        <end position="143"/>
    </location>
</feature>
<evidence type="ECO:0000256" key="2">
    <source>
        <dbReference type="ARBA" id="ARBA00009306"/>
    </source>
</evidence>
<keyword evidence="7 9" id="KW-0472">Membrane</keyword>
<dbReference type="FunFam" id="1.10.3720.10:FF:000003">
    <property type="entry name" value="Aliphatic sulfonate ABC transporter permease"/>
    <property type="match status" value="1"/>
</dbReference>
<name>A0A963YSK2_9PROT</name>
<dbReference type="InterPro" id="IPR035906">
    <property type="entry name" value="MetI-like_sf"/>
</dbReference>
<dbReference type="InterPro" id="IPR000515">
    <property type="entry name" value="MetI-like"/>
</dbReference>
<feature type="transmembrane region" description="Helical" evidence="9">
    <location>
        <begin position="90"/>
        <end position="113"/>
    </location>
</feature>
<feature type="transmembrane region" description="Helical" evidence="9">
    <location>
        <begin position="193"/>
        <end position="217"/>
    </location>
</feature>
<keyword evidence="3 9" id="KW-0813">Transport</keyword>
<dbReference type="RefSeq" id="WP_227321322.1">
    <property type="nucleotide sequence ID" value="NZ_JAESVB010000004.1"/>
</dbReference>